<dbReference type="SUPFAM" id="SSF56112">
    <property type="entry name" value="Protein kinase-like (PK-like)"/>
    <property type="match status" value="1"/>
</dbReference>
<dbReference type="Proteomes" id="UP001141552">
    <property type="component" value="Unassembled WGS sequence"/>
</dbReference>
<evidence type="ECO:0000313" key="2">
    <source>
        <dbReference type="EMBL" id="KAJ4842040.1"/>
    </source>
</evidence>
<dbReference type="InterPro" id="IPR011009">
    <property type="entry name" value="Kinase-like_dom_sf"/>
</dbReference>
<dbReference type="EMBL" id="JAKUCV010002606">
    <property type="protein sequence ID" value="KAJ4842040.1"/>
    <property type="molecule type" value="Genomic_DNA"/>
</dbReference>
<dbReference type="Pfam" id="PF23462">
    <property type="entry name" value="LysM3_NFP"/>
    <property type="match status" value="1"/>
</dbReference>
<evidence type="ECO:0000313" key="3">
    <source>
        <dbReference type="Proteomes" id="UP001141552"/>
    </source>
</evidence>
<protein>
    <recommendedName>
        <fullName evidence="1">NFP third LysM domain-containing protein</fullName>
    </recommendedName>
</protein>
<keyword evidence="3" id="KW-1185">Reference proteome</keyword>
<dbReference type="PANTHER" id="PTHR45927">
    <property type="entry name" value="LYSM-DOMAIN RECEPTOR-LIKE KINASE-RELATED"/>
    <property type="match status" value="1"/>
</dbReference>
<comment type="caution">
    <text evidence="2">The sequence shown here is derived from an EMBL/GenBank/DDBJ whole genome shotgun (WGS) entry which is preliminary data.</text>
</comment>
<gene>
    <name evidence="2" type="ORF">Tsubulata_039422</name>
</gene>
<organism evidence="2 3">
    <name type="scientific">Turnera subulata</name>
    <dbReference type="NCBI Taxonomy" id="218843"/>
    <lineage>
        <taxon>Eukaryota</taxon>
        <taxon>Viridiplantae</taxon>
        <taxon>Streptophyta</taxon>
        <taxon>Embryophyta</taxon>
        <taxon>Tracheophyta</taxon>
        <taxon>Spermatophyta</taxon>
        <taxon>Magnoliopsida</taxon>
        <taxon>eudicotyledons</taxon>
        <taxon>Gunneridae</taxon>
        <taxon>Pentapetalae</taxon>
        <taxon>rosids</taxon>
        <taxon>fabids</taxon>
        <taxon>Malpighiales</taxon>
        <taxon>Passifloraceae</taxon>
        <taxon>Turnera</taxon>
    </lineage>
</organism>
<dbReference type="InterPro" id="IPR059144">
    <property type="entry name" value="NFP_LysM3"/>
</dbReference>
<accession>A0A9Q0JIL8</accession>
<dbReference type="AlphaFoldDB" id="A0A9Q0JIL8"/>
<proteinExistence type="predicted"/>
<reference evidence="2" key="2">
    <citation type="journal article" date="2023" name="Plants (Basel)">
        <title>Annotation of the Turnera subulata (Passifloraceae) Draft Genome Reveals the S-Locus Evolved after the Divergence of Turneroideae from Passifloroideae in a Stepwise Manner.</title>
        <authorList>
            <person name="Henning P.M."/>
            <person name="Roalson E.H."/>
            <person name="Mir W."/>
            <person name="McCubbin A.G."/>
            <person name="Shore J.S."/>
        </authorList>
    </citation>
    <scope>NUCLEOTIDE SEQUENCE</scope>
    <source>
        <strain evidence="2">F60SS</strain>
    </source>
</reference>
<reference evidence="2" key="1">
    <citation type="submission" date="2022-02" db="EMBL/GenBank/DDBJ databases">
        <authorList>
            <person name="Henning P.M."/>
            <person name="McCubbin A.G."/>
            <person name="Shore J.S."/>
        </authorList>
    </citation>
    <scope>NUCLEOTIDE SEQUENCE</scope>
    <source>
        <strain evidence="2">F60SS</strain>
        <tissue evidence="2">Leaves</tissue>
    </source>
</reference>
<feature type="domain" description="NFP third LysM" evidence="1">
    <location>
        <begin position="76"/>
        <end position="119"/>
    </location>
</feature>
<dbReference type="InterPro" id="IPR052611">
    <property type="entry name" value="Plant_RLK_LysM"/>
</dbReference>
<sequence>MFPTSQRAGIYVGHLTSTYSYAPCEAYIACLARAPNFLNLGNISDLFGGTILLSISLTKSSQCPSKAQSENGIQLLITYVWRPDDDLLKVAAKLNASARDIVLENYQNFSDAVNHPVLILSCQFSLNNILILNIKNPSICGSLLSFFEPKTIQDKLLPGISGYLSKPVIFEVKEIIGGSTYRANINGRLLTAKKTKGDITEELMILQKMREWVSGQVVAPQVCIILKLCSLLNLDSKAAESTRCGDCLHYMHEQIQPSIVHRDIHVQIPKVDAFAFGVVLLELFSGKEGHGDRGKCKGMHSGRSCLYSARLCMAELVFNLTVLTQTSSEILARSSTAGLEAEEIPHIMNPVIAR</sequence>
<dbReference type="PANTHER" id="PTHR45927:SF2">
    <property type="entry name" value="SERINE_THREONINE RECEPTOR-LIKE KINASE NFP"/>
    <property type="match status" value="1"/>
</dbReference>
<name>A0A9Q0JIL8_9ROSI</name>
<evidence type="ECO:0000259" key="1">
    <source>
        <dbReference type="Pfam" id="PF23462"/>
    </source>
</evidence>